<gene>
    <name evidence="4" type="ORF">G8E00_07615</name>
</gene>
<dbReference type="PANTHER" id="PTHR22946">
    <property type="entry name" value="DIENELACTONE HYDROLASE DOMAIN-CONTAINING PROTEIN-RELATED"/>
    <property type="match status" value="1"/>
</dbReference>
<dbReference type="EMBL" id="CP049801">
    <property type="protein sequence ID" value="QIO05826.1"/>
    <property type="molecule type" value="Genomic_DNA"/>
</dbReference>
<sequence>MAMQEIFIPIQNDQIQADLYGDFHDLTKSTIIMAHGLGGEKQCGLTEFAKFYEEMEFNVCVFDHRGFGQSTGKVKHLVDKHSQLQDWNAVIEYLNQQFQITKQQIILWGYSFSGAHALTLASNDHFKGVIANFPHTDGLASLTLYPKKYLLPATAIAIQDLVLASFGKIKTMPVVAKDRFAILAGKDCYDGYWSIVPKEKQWDNAVPARIVATIGLYRPTTVAHKIQSDTLVMGAAKDSLIPISATRKMAKKIKSSQYIELQCGHFDLFHEPHKSQILECHTLFLKHLR</sequence>
<dbReference type="AlphaFoldDB" id="A0A6G8RV64"/>
<organism evidence="4 5">
    <name type="scientific">Acinetobacter shaoyimingii</name>
    <dbReference type="NCBI Taxonomy" id="2715164"/>
    <lineage>
        <taxon>Bacteria</taxon>
        <taxon>Pseudomonadati</taxon>
        <taxon>Pseudomonadota</taxon>
        <taxon>Gammaproteobacteria</taxon>
        <taxon>Moraxellales</taxon>
        <taxon>Moraxellaceae</taxon>
        <taxon>Acinetobacter</taxon>
    </lineage>
</organism>
<dbReference type="SUPFAM" id="SSF53474">
    <property type="entry name" value="alpha/beta-Hydrolases"/>
    <property type="match status" value="1"/>
</dbReference>
<name>A0A6G8RV64_9GAMM</name>
<evidence type="ECO:0000259" key="3">
    <source>
        <dbReference type="Pfam" id="PF12146"/>
    </source>
</evidence>
<dbReference type="PRINTS" id="PR00111">
    <property type="entry name" value="ABHYDROLASE"/>
</dbReference>
<feature type="domain" description="Serine aminopeptidase S33" evidence="3">
    <location>
        <begin position="28"/>
        <end position="130"/>
    </location>
</feature>
<evidence type="ECO:0000256" key="1">
    <source>
        <dbReference type="ARBA" id="ARBA00022801"/>
    </source>
</evidence>
<accession>A0A6G8RV64</accession>
<dbReference type="RefSeq" id="WP_166223303.1">
    <property type="nucleotide sequence ID" value="NZ_CP049801.1"/>
</dbReference>
<dbReference type="InterPro" id="IPR050261">
    <property type="entry name" value="FrsA_esterase"/>
</dbReference>
<proteinExistence type="inferred from homology"/>
<dbReference type="GO" id="GO:0052689">
    <property type="term" value="F:carboxylic ester hydrolase activity"/>
    <property type="evidence" value="ECO:0007669"/>
    <property type="project" value="UniProtKB-ARBA"/>
</dbReference>
<evidence type="ECO:0000256" key="2">
    <source>
        <dbReference type="ARBA" id="ARBA00038115"/>
    </source>
</evidence>
<keyword evidence="5" id="KW-1185">Reference proteome</keyword>
<reference evidence="4 5" key="1">
    <citation type="submission" date="2020-03" db="EMBL/GenBank/DDBJ databases">
        <authorList>
            <person name="Zhu W."/>
        </authorList>
    </citation>
    <scope>NUCLEOTIDE SEQUENCE [LARGE SCALE GENOMIC DNA]</scope>
    <source>
        <strain evidence="4 5">323-1</strain>
    </source>
</reference>
<protein>
    <submittedName>
        <fullName evidence="4">Alpha/beta hydrolase</fullName>
    </submittedName>
</protein>
<dbReference type="InterPro" id="IPR000073">
    <property type="entry name" value="AB_hydrolase_1"/>
</dbReference>
<dbReference type="InterPro" id="IPR022742">
    <property type="entry name" value="Hydrolase_4"/>
</dbReference>
<evidence type="ECO:0000313" key="5">
    <source>
        <dbReference type="Proteomes" id="UP000502297"/>
    </source>
</evidence>
<dbReference type="Proteomes" id="UP000502297">
    <property type="component" value="Chromosome"/>
</dbReference>
<comment type="similarity">
    <text evidence="2">Belongs to the AB hydrolase superfamily. FUS2 hydrolase family.</text>
</comment>
<dbReference type="InterPro" id="IPR029058">
    <property type="entry name" value="AB_hydrolase_fold"/>
</dbReference>
<dbReference type="Gene3D" id="3.40.50.1820">
    <property type="entry name" value="alpha/beta hydrolase"/>
    <property type="match status" value="2"/>
</dbReference>
<keyword evidence="1 4" id="KW-0378">Hydrolase</keyword>
<dbReference type="Pfam" id="PF12146">
    <property type="entry name" value="Hydrolase_4"/>
    <property type="match status" value="1"/>
</dbReference>
<dbReference type="PANTHER" id="PTHR22946:SF9">
    <property type="entry name" value="POLYKETIDE TRANSFERASE AF380"/>
    <property type="match status" value="1"/>
</dbReference>
<evidence type="ECO:0000313" key="4">
    <source>
        <dbReference type="EMBL" id="QIO05826.1"/>
    </source>
</evidence>
<dbReference type="KEGG" id="asha:G8E00_07615"/>